<dbReference type="EMBL" id="JAPDNT010000031">
    <property type="protein sequence ID" value="MCW3477199.1"/>
    <property type="molecule type" value="Genomic_DNA"/>
</dbReference>
<evidence type="ECO:0000313" key="2">
    <source>
        <dbReference type="Proteomes" id="UP001165679"/>
    </source>
</evidence>
<keyword evidence="2" id="KW-1185">Reference proteome</keyword>
<protein>
    <submittedName>
        <fullName evidence="1">Uncharacterized protein</fullName>
    </submittedName>
</protein>
<comment type="caution">
    <text evidence="1">The sequence shown here is derived from an EMBL/GenBank/DDBJ whole genome shotgun (WGS) entry which is preliminary data.</text>
</comment>
<name>A0AA42CFZ9_9PROT</name>
<proteinExistence type="predicted"/>
<evidence type="ECO:0000313" key="1">
    <source>
        <dbReference type="EMBL" id="MCW3477199.1"/>
    </source>
</evidence>
<dbReference type="RefSeq" id="WP_264716131.1">
    <property type="nucleotide sequence ID" value="NZ_JAPDNT010000031.1"/>
</dbReference>
<reference evidence="1" key="2">
    <citation type="submission" date="2022-10" db="EMBL/GenBank/DDBJ databases">
        <authorList>
            <person name="Trinh H.N."/>
        </authorList>
    </citation>
    <scope>NUCLEOTIDE SEQUENCE</scope>
    <source>
        <strain evidence="1">RN2-1</strain>
    </source>
</reference>
<dbReference type="Gene3D" id="1.20.144.10">
    <property type="entry name" value="Phosphatidic acid phosphatase type 2/haloperoxidase"/>
    <property type="match status" value="1"/>
</dbReference>
<gene>
    <name evidence="1" type="ORF">OL599_21740</name>
</gene>
<accession>A0AA42CFZ9</accession>
<organism evidence="1 2">
    <name type="scientific">Limobrevibacterium gyesilva</name>
    <dbReference type="NCBI Taxonomy" id="2991712"/>
    <lineage>
        <taxon>Bacteria</taxon>
        <taxon>Pseudomonadati</taxon>
        <taxon>Pseudomonadota</taxon>
        <taxon>Alphaproteobacteria</taxon>
        <taxon>Acetobacterales</taxon>
        <taxon>Acetobacteraceae</taxon>
        <taxon>Limobrevibacterium</taxon>
    </lineage>
</organism>
<reference evidence="1" key="1">
    <citation type="submission" date="2022-09" db="EMBL/GenBank/DDBJ databases">
        <title>Rhodovastum sp. nov. RN2-1 isolated from soil in Seongnam, South Korea.</title>
        <authorList>
            <person name="Le N.T."/>
        </authorList>
    </citation>
    <scope>NUCLEOTIDE SEQUENCE</scope>
    <source>
        <strain evidence="1">RN2-1</strain>
    </source>
</reference>
<sequence length="52" mass="5599">MDVGNLDAVKYPCWSGACPSGQTTRVTVTAIILASMLPEKKGIIWARADEYA</sequence>
<dbReference type="AlphaFoldDB" id="A0AA42CFZ9"/>
<dbReference type="Proteomes" id="UP001165679">
    <property type="component" value="Unassembled WGS sequence"/>
</dbReference>